<feature type="transmembrane region" description="Helical" evidence="2">
    <location>
        <begin position="336"/>
        <end position="354"/>
    </location>
</feature>
<evidence type="ECO:0000256" key="1">
    <source>
        <dbReference type="PROSITE-ProRule" id="PRU00175"/>
    </source>
</evidence>
<keyword evidence="5" id="KW-1185">Reference proteome</keyword>
<dbReference type="GO" id="GO:0006511">
    <property type="term" value="P:ubiquitin-dependent protein catabolic process"/>
    <property type="evidence" value="ECO:0007669"/>
    <property type="project" value="TreeGrafter"/>
</dbReference>
<keyword evidence="1" id="KW-0479">Metal-binding</keyword>
<dbReference type="GO" id="GO:0008270">
    <property type="term" value="F:zinc ion binding"/>
    <property type="evidence" value="ECO:0007669"/>
    <property type="project" value="UniProtKB-KW"/>
</dbReference>
<dbReference type="VEuPathDB" id="FungiDB:HGUI_02689"/>
<feature type="transmembrane region" description="Helical" evidence="2">
    <location>
        <begin position="89"/>
        <end position="114"/>
    </location>
</feature>
<dbReference type="InterPro" id="IPR013083">
    <property type="entry name" value="Znf_RING/FYVE/PHD"/>
</dbReference>
<protein>
    <recommendedName>
        <fullName evidence="3">RING-type domain-containing protein</fullName>
    </recommendedName>
</protein>
<evidence type="ECO:0000256" key="2">
    <source>
        <dbReference type="SAM" id="Phobius"/>
    </source>
</evidence>
<dbReference type="Gene3D" id="3.30.40.10">
    <property type="entry name" value="Zinc/RING finger domain, C3HC4 (zinc finger)"/>
    <property type="match status" value="1"/>
</dbReference>
<feature type="transmembrane region" description="Helical" evidence="2">
    <location>
        <begin position="205"/>
        <end position="225"/>
    </location>
</feature>
<evidence type="ECO:0000313" key="4">
    <source>
        <dbReference type="EMBL" id="SGZ40489.1"/>
    </source>
</evidence>
<dbReference type="Proteomes" id="UP000183365">
    <property type="component" value="Unassembled WGS sequence"/>
</dbReference>
<sequence>MSLNNNGSKILASDNDLTSMFPYLKRNAKFSNSTLSNIVEMIKSLYEVSKANLISDESYEALDNGLIEPNQERANNALSIYNILNSNGFFFIFKFIFKYCLSKYVLICILNATLLSKSTYFSKKTVDFRRNSVRWQLVKQQLLARRLELLRTINDNQLPEDSPETFQVEQIDIQLAELEELEQNQLNLERQEIVKARDRKKYKKIVGILLHAFSITSMIVLLIYSEKGLFANSYHVDVAAHRRKLNQYADAVFFIINWLDLCLSINTQFDLLPHRKTILKYDGYNTFDYSVILFAATGFFNQSLIKEHSVLFKFFVYNKLCYESVTIVLEVLNLKYLWLYFSFFLDIAFSKWAFDIMSSGIFKNVYNLLDPFIFISCIEIYLLYLPTLISYGYAVICMLSLFYVVTSMGFKNLHTLNFFIAFKDFVNHVSKSEPRDQNQTSSMFFQVSKMNFSKLTYKFMLFTMRDNKKSLSTVKESSLYNAVKTTYDLEFSTINKRFTKPKGLKRAFNKHPGSLNEVYLDHLLLNVLDDKAVDIDYLNENAIDSRSEEISSYKGKKHFRGFKISNLLPLLNKKNITESFKFIISMLLNKEDNQLEQKEESKNTMSLSTIYKQWCPAGTNRKKYAALLLSDMLLPGADDNGEYQPEQENILETESDNDEAEDYDSLQSELDDLFPKFQEFVCQDLDDSKREEFELLTDIVKKESIFNKISQHFKLHYFTRSYYKKYLDDEVIMDVKHELKKRHNYYATLKDVYLPNETEESENENEQEDDFSNDCVVCTENKRTIILWPCKCFAICDDCRITLSEKNFAQCPCCRTSVHGYSKVNNV</sequence>
<accession>A0A1L0CPV2</accession>
<dbReference type="Pfam" id="PF13920">
    <property type="entry name" value="zf-C3HC4_3"/>
    <property type="match status" value="1"/>
</dbReference>
<keyword evidence="2" id="KW-1133">Transmembrane helix</keyword>
<dbReference type="GO" id="GO:0061630">
    <property type="term" value="F:ubiquitin protein ligase activity"/>
    <property type="evidence" value="ECO:0007669"/>
    <property type="project" value="TreeGrafter"/>
</dbReference>
<dbReference type="GO" id="GO:0016567">
    <property type="term" value="P:protein ubiquitination"/>
    <property type="evidence" value="ECO:0007669"/>
    <property type="project" value="TreeGrafter"/>
</dbReference>
<dbReference type="PANTHER" id="PTHR22696:SF1">
    <property type="entry name" value="E3 UBIQUITIN-PROTEIN LIGASE RNF26"/>
    <property type="match status" value="1"/>
</dbReference>
<feature type="transmembrane region" description="Helical" evidence="2">
    <location>
        <begin position="391"/>
        <end position="410"/>
    </location>
</feature>
<dbReference type="OrthoDB" id="66726at2759"/>
<keyword evidence="2" id="KW-0812">Transmembrane</keyword>
<keyword evidence="1" id="KW-0863">Zinc-finger</keyword>
<feature type="domain" description="RING-type" evidence="3">
    <location>
        <begin position="775"/>
        <end position="815"/>
    </location>
</feature>
<gene>
    <name evidence="4" type="ORF">HGUI_02689</name>
</gene>
<dbReference type="PANTHER" id="PTHR22696">
    <property type="entry name" value="E3 UBIQUITIN-PROTEIN LIGASE RNF26"/>
    <property type="match status" value="1"/>
</dbReference>
<evidence type="ECO:0000259" key="3">
    <source>
        <dbReference type="PROSITE" id="PS50089"/>
    </source>
</evidence>
<keyword evidence="1" id="KW-0862">Zinc</keyword>
<keyword evidence="2" id="KW-0472">Membrane</keyword>
<dbReference type="InterPro" id="IPR001841">
    <property type="entry name" value="Znf_RING"/>
</dbReference>
<dbReference type="AlphaFoldDB" id="A0A1L0CPV2"/>
<organism evidence="4 5">
    <name type="scientific">Hanseniaspora guilliermondii</name>
    <dbReference type="NCBI Taxonomy" id="56406"/>
    <lineage>
        <taxon>Eukaryota</taxon>
        <taxon>Fungi</taxon>
        <taxon>Dikarya</taxon>
        <taxon>Ascomycota</taxon>
        <taxon>Saccharomycotina</taxon>
        <taxon>Saccharomycetes</taxon>
        <taxon>Saccharomycodales</taxon>
        <taxon>Saccharomycodaceae</taxon>
        <taxon>Hanseniaspora</taxon>
    </lineage>
</organism>
<proteinExistence type="predicted"/>
<name>A0A1L0CPV2_9ASCO</name>
<dbReference type="EMBL" id="FQNF01000052">
    <property type="protein sequence ID" value="SGZ40489.1"/>
    <property type="molecule type" value="Genomic_DNA"/>
</dbReference>
<evidence type="ECO:0000313" key="5">
    <source>
        <dbReference type="Proteomes" id="UP000183365"/>
    </source>
</evidence>
<feature type="transmembrane region" description="Helical" evidence="2">
    <location>
        <begin position="286"/>
        <end position="305"/>
    </location>
</feature>
<feature type="transmembrane region" description="Helical" evidence="2">
    <location>
        <begin position="366"/>
        <end position="385"/>
    </location>
</feature>
<dbReference type="CDD" id="cd16616">
    <property type="entry name" value="mRING-HC-C4C4_Asi1p-like"/>
    <property type="match status" value="1"/>
</dbReference>
<dbReference type="PROSITE" id="PS50089">
    <property type="entry name" value="ZF_RING_2"/>
    <property type="match status" value="1"/>
</dbReference>
<reference evidence="5" key="1">
    <citation type="submission" date="2016-11" db="EMBL/GenBank/DDBJ databases">
        <authorList>
            <person name="Guldener U."/>
        </authorList>
    </citation>
    <scope>NUCLEOTIDE SEQUENCE [LARGE SCALE GENOMIC DNA]</scope>
</reference>